<dbReference type="GO" id="GO:0045892">
    <property type="term" value="P:negative regulation of DNA-templated transcription"/>
    <property type="evidence" value="ECO:0007669"/>
    <property type="project" value="TreeGrafter"/>
</dbReference>
<dbReference type="PANTHER" id="PTHR30136:SF24">
    <property type="entry name" value="HTH-TYPE TRANSCRIPTIONAL REPRESSOR ALLR"/>
    <property type="match status" value="1"/>
</dbReference>
<evidence type="ECO:0000259" key="4">
    <source>
        <dbReference type="PROSITE" id="PS51077"/>
    </source>
</evidence>
<dbReference type="InterPro" id="IPR005471">
    <property type="entry name" value="Tscrpt_reg_IclR_N"/>
</dbReference>
<dbReference type="PROSITE" id="PS51078">
    <property type="entry name" value="ICLR_ED"/>
    <property type="match status" value="1"/>
</dbReference>
<dbReference type="SMART" id="SM00346">
    <property type="entry name" value="HTH_ICLR"/>
    <property type="match status" value="1"/>
</dbReference>
<dbReference type="SUPFAM" id="SSF55781">
    <property type="entry name" value="GAF domain-like"/>
    <property type="match status" value="1"/>
</dbReference>
<accession>A0A936YPD6</accession>
<dbReference type="PROSITE" id="PS51077">
    <property type="entry name" value="HTH_ICLR"/>
    <property type="match status" value="1"/>
</dbReference>
<dbReference type="SUPFAM" id="SSF46785">
    <property type="entry name" value="Winged helix' DNA-binding domain"/>
    <property type="match status" value="1"/>
</dbReference>
<dbReference type="Gene3D" id="1.10.10.10">
    <property type="entry name" value="Winged helix-like DNA-binding domain superfamily/Winged helix DNA-binding domain"/>
    <property type="match status" value="1"/>
</dbReference>
<protein>
    <submittedName>
        <fullName evidence="6">IclR family transcriptional regulator</fullName>
    </submittedName>
</protein>
<evidence type="ECO:0000259" key="5">
    <source>
        <dbReference type="PROSITE" id="PS51078"/>
    </source>
</evidence>
<evidence type="ECO:0000313" key="6">
    <source>
        <dbReference type="EMBL" id="MBL0374233.1"/>
    </source>
</evidence>
<feature type="domain" description="HTH iclR-type" evidence="4">
    <location>
        <begin position="1"/>
        <end position="63"/>
    </location>
</feature>
<dbReference type="AlphaFoldDB" id="A0A936YPD6"/>
<dbReference type="Proteomes" id="UP000633219">
    <property type="component" value="Unassembled WGS sequence"/>
</dbReference>
<evidence type="ECO:0000256" key="2">
    <source>
        <dbReference type="ARBA" id="ARBA00023125"/>
    </source>
</evidence>
<keyword evidence="3" id="KW-0804">Transcription</keyword>
<dbReference type="FunFam" id="1.10.10.10:FF:000056">
    <property type="entry name" value="IclR family transcriptional regulator"/>
    <property type="match status" value="1"/>
</dbReference>
<dbReference type="GO" id="GO:0003700">
    <property type="term" value="F:DNA-binding transcription factor activity"/>
    <property type="evidence" value="ECO:0007669"/>
    <property type="project" value="TreeGrafter"/>
</dbReference>
<organism evidence="6 7">
    <name type="scientific">Rhizobium setariae</name>
    <dbReference type="NCBI Taxonomy" id="2801340"/>
    <lineage>
        <taxon>Bacteria</taxon>
        <taxon>Pseudomonadati</taxon>
        <taxon>Pseudomonadota</taxon>
        <taxon>Alphaproteobacteria</taxon>
        <taxon>Hyphomicrobiales</taxon>
        <taxon>Rhizobiaceae</taxon>
        <taxon>Rhizobium/Agrobacterium group</taxon>
        <taxon>Rhizobium</taxon>
    </lineage>
</organism>
<dbReference type="InterPro" id="IPR050707">
    <property type="entry name" value="HTH_MetabolicPath_Reg"/>
</dbReference>
<evidence type="ECO:0000256" key="3">
    <source>
        <dbReference type="ARBA" id="ARBA00023163"/>
    </source>
</evidence>
<dbReference type="InterPro" id="IPR029016">
    <property type="entry name" value="GAF-like_dom_sf"/>
</dbReference>
<dbReference type="Pfam" id="PF01614">
    <property type="entry name" value="IclR_C"/>
    <property type="match status" value="1"/>
</dbReference>
<keyword evidence="1" id="KW-0805">Transcription regulation</keyword>
<dbReference type="InterPro" id="IPR014757">
    <property type="entry name" value="Tscrpt_reg_IclR_C"/>
</dbReference>
<dbReference type="GO" id="GO:0003677">
    <property type="term" value="F:DNA binding"/>
    <property type="evidence" value="ECO:0007669"/>
    <property type="project" value="UniProtKB-KW"/>
</dbReference>
<comment type="caution">
    <text evidence="6">The sequence shown here is derived from an EMBL/GenBank/DDBJ whole genome shotgun (WGS) entry which is preliminary data.</text>
</comment>
<feature type="domain" description="IclR-ED" evidence="5">
    <location>
        <begin position="64"/>
        <end position="246"/>
    </location>
</feature>
<dbReference type="InterPro" id="IPR036388">
    <property type="entry name" value="WH-like_DNA-bd_sf"/>
</dbReference>
<dbReference type="Pfam" id="PF09339">
    <property type="entry name" value="HTH_IclR"/>
    <property type="match status" value="1"/>
</dbReference>
<keyword evidence="7" id="KW-1185">Reference proteome</keyword>
<evidence type="ECO:0000313" key="7">
    <source>
        <dbReference type="Proteomes" id="UP000633219"/>
    </source>
</evidence>
<evidence type="ECO:0000256" key="1">
    <source>
        <dbReference type="ARBA" id="ARBA00023015"/>
    </source>
</evidence>
<reference evidence="6" key="1">
    <citation type="submission" date="2021-01" db="EMBL/GenBank/DDBJ databases">
        <title>Rhizobium sp. strain KVB221 16S ribosomal RNA gene Genome sequencing and assembly.</title>
        <authorList>
            <person name="Kang M."/>
        </authorList>
    </citation>
    <scope>NUCLEOTIDE SEQUENCE</scope>
    <source>
        <strain evidence="6">KVB221</strain>
    </source>
</reference>
<sequence>MRTVSKALKILDLFTEETPVLGLVEIAGITGLDRATCHRMLKVLEEHGYVARPVASKKYTLGATVLRLARTREYISPTSATLQAFVDALAVRTTETCHASLIAGQQIATVAVRDGTRSNRVHVEYGARMELHATATGLACLAFGPSTFAEAGLRAPMTACTPQTVTSIEALNALLETFRAQGYSIANRSFDPEVVGIGAPIFGPDGFAMGAIAIATPSTRMNDATLADTAHALIAVAIEASQALGGRVPADYLRRASHNLASKLSA</sequence>
<dbReference type="InterPro" id="IPR036390">
    <property type="entry name" value="WH_DNA-bd_sf"/>
</dbReference>
<name>A0A936YPD6_9HYPH</name>
<dbReference type="Gene3D" id="3.30.450.40">
    <property type="match status" value="1"/>
</dbReference>
<dbReference type="RefSeq" id="WP_201662236.1">
    <property type="nucleotide sequence ID" value="NZ_JAEQNC010000012.1"/>
</dbReference>
<dbReference type="PANTHER" id="PTHR30136">
    <property type="entry name" value="HELIX-TURN-HELIX TRANSCRIPTIONAL REGULATOR, ICLR FAMILY"/>
    <property type="match status" value="1"/>
</dbReference>
<proteinExistence type="predicted"/>
<dbReference type="EMBL" id="JAEQNC010000012">
    <property type="protein sequence ID" value="MBL0374233.1"/>
    <property type="molecule type" value="Genomic_DNA"/>
</dbReference>
<keyword evidence="2" id="KW-0238">DNA-binding</keyword>
<gene>
    <name evidence="6" type="ORF">JJB09_19595</name>
</gene>